<dbReference type="AlphaFoldDB" id="A0A0F9PWC5"/>
<gene>
    <name evidence="2" type="ORF">LCGC14_1167330</name>
</gene>
<dbReference type="EMBL" id="LAZR01005741">
    <property type="protein sequence ID" value="KKM97507.1"/>
    <property type="molecule type" value="Genomic_DNA"/>
</dbReference>
<sequence>MVQNIRFLKKNMTRLGGYFYSFDETTDSMVQKTDDGTVAFSYPLDTPITREIVTLEYDGESFWTQEHISGTPADGFKIQRWVIENFVMVLQDTFIFDTDSTDTFESNAMTIENYEATLTAGAAANTSILFASSFDTDVFAQITPGTKMFIGPSTRAGDVGESESVIVSSTVTDGSGKINLTAPLVSGFSSGDTITFSKNIWFFNEHFQKSLDVGALYKVSSLGGSILGRTLGGAFLGINGTTFADLSKDGGVFPVGDLAVHNKPSFLIFVRTQSLLFIDVLDSNLTTELSALQNNINVATTIIYDIFDLAQEGDTIFRLQDKFTIAGSDTTDPFNYQLATFDPFPTAIALTAVPAILPATAGAATSIITATVTDQYLLPFVTSPLSTITFSTSGGGTGSDLSDTGPRSIESPNGTPSVTYTSGATAGLVTIAATVTIA</sequence>
<accession>A0A0F9PWC5</accession>
<name>A0A0F9PWC5_9ZZZZ</name>
<reference evidence="2" key="1">
    <citation type="journal article" date="2015" name="Nature">
        <title>Complex archaea that bridge the gap between prokaryotes and eukaryotes.</title>
        <authorList>
            <person name="Spang A."/>
            <person name="Saw J.H."/>
            <person name="Jorgensen S.L."/>
            <person name="Zaremba-Niedzwiedzka K."/>
            <person name="Martijn J."/>
            <person name="Lind A.E."/>
            <person name="van Eijk R."/>
            <person name="Schleper C."/>
            <person name="Guy L."/>
            <person name="Ettema T.J."/>
        </authorList>
    </citation>
    <scope>NUCLEOTIDE SEQUENCE</scope>
</reference>
<evidence type="ECO:0000256" key="1">
    <source>
        <dbReference type="SAM" id="MobiDB-lite"/>
    </source>
</evidence>
<evidence type="ECO:0000313" key="2">
    <source>
        <dbReference type="EMBL" id="KKM97507.1"/>
    </source>
</evidence>
<organism evidence="2">
    <name type="scientific">marine sediment metagenome</name>
    <dbReference type="NCBI Taxonomy" id="412755"/>
    <lineage>
        <taxon>unclassified sequences</taxon>
        <taxon>metagenomes</taxon>
        <taxon>ecological metagenomes</taxon>
    </lineage>
</organism>
<dbReference type="InterPro" id="IPR013783">
    <property type="entry name" value="Ig-like_fold"/>
</dbReference>
<comment type="caution">
    <text evidence="2">The sequence shown here is derived from an EMBL/GenBank/DDBJ whole genome shotgun (WGS) entry which is preliminary data.</text>
</comment>
<proteinExistence type="predicted"/>
<feature type="region of interest" description="Disordered" evidence="1">
    <location>
        <begin position="393"/>
        <end position="417"/>
    </location>
</feature>
<dbReference type="Gene3D" id="2.60.40.10">
    <property type="entry name" value="Immunoglobulins"/>
    <property type="match status" value="1"/>
</dbReference>
<protein>
    <submittedName>
        <fullName evidence="2">Uncharacterized protein</fullName>
    </submittedName>
</protein>